<name>A0ABV5K6E3_9ACTN</name>
<proteinExistence type="predicted"/>
<dbReference type="Proteomes" id="UP001589750">
    <property type="component" value="Unassembled WGS sequence"/>
</dbReference>
<evidence type="ECO:0000313" key="2">
    <source>
        <dbReference type="Proteomes" id="UP001589750"/>
    </source>
</evidence>
<evidence type="ECO:0000313" key="1">
    <source>
        <dbReference type="EMBL" id="MFB9312312.1"/>
    </source>
</evidence>
<accession>A0ABV5K6E3</accession>
<protein>
    <submittedName>
        <fullName evidence="1">PqqD family peptide modification chaperone</fullName>
    </submittedName>
</protein>
<gene>
    <name evidence="1" type="ORF">ACFFRI_04590</name>
</gene>
<sequence length="87" mass="9255">MRVERAAWVDWYDDGRRSAVLVDDQVIVLSTLATSMVRHVVGGTLVDDLVTALVTEFGAPDGGDAHTATQAAVRDLVECGVLAEVTT</sequence>
<dbReference type="EMBL" id="JBHMDG010000005">
    <property type="protein sequence ID" value="MFB9312312.1"/>
    <property type="molecule type" value="Genomic_DNA"/>
</dbReference>
<reference evidence="1 2" key="1">
    <citation type="submission" date="2024-09" db="EMBL/GenBank/DDBJ databases">
        <authorList>
            <person name="Sun Q."/>
            <person name="Mori K."/>
        </authorList>
    </citation>
    <scope>NUCLEOTIDE SEQUENCE [LARGE SCALE GENOMIC DNA]</scope>
    <source>
        <strain evidence="1 2">JCM 9626</strain>
    </source>
</reference>
<comment type="caution">
    <text evidence="1">The sequence shown here is derived from an EMBL/GenBank/DDBJ whole genome shotgun (WGS) entry which is preliminary data.</text>
</comment>
<organism evidence="1 2">
    <name type="scientific">Nocardioides plantarum</name>
    <dbReference type="NCBI Taxonomy" id="29299"/>
    <lineage>
        <taxon>Bacteria</taxon>
        <taxon>Bacillati</taxon>
        <taxon>Actinomycetota</taxon>
        <taxon>Actinomycetes</taxon>
        <taxon>Propionibacteriales</taxon>
        <taxon>Nocardioidaceae</taxon>
        <taxon>Nocardioides</taxon>
    </lineage>
</organism>
<dbReference type="RefSeq" id="WP_170215293.1">
    <property type="nucleotide sequence ID" value="NZ_JBHMDG010000005.1"/>
</dbReference>
<keyword evidence="2" id="KW-1185">Reference proteome</keyword>